<evidence type="ECO:0000256" key="7">
    <source>
        <dbReference type="ARBA" id="ARBA00023033"/>
    </source>
</evidence>
<keyword evidence="6" id="KW-0560">Oxidoreductase</keyword>
<name>A0AAV9QLW2_9PEZI</name>
<evidence type="ECO:0008006" key="10">
    <source>
        <dbReference type="Google" id="ProtNLM"/>
    </source>
</evidence>
<keyword evidence="5" id="KW-0521">NADP</keyword>
<dbReference type="Gene3D" id="3.50.50.60">
    <property type="entry name" value="FAD/NAD(P)-binding domain"/>
    <property type="match status" value="2"/>
</dbReference>
<comment type="similarity">
    <text evidence="2">Belongs to the FAD-binding monooxygenase family.</text>
</comment>
<evidence type="ECO:0000256" key="3">
    <source>
        <dbReference type="ARBA" id="ARBA00022630"/>
    </source>
</evidence>
<evidence type="ECO:0000256" key="6">
    <source>
        <dbReference type="ARBA" id="ARBA00023002"/>
    </source>
</evidence>
<dbReference type="InterPro" id="IPR050775">
    <property type="entry name" value="FAD-binding_Monooxygenases"/>
</dbReference>
<comment type="caution">
    <text evidence="8">The sequence shown here is derived from an EMBL/GenBank/DDBJ whole genome shotgun (WGS) entry which is preliminary data.</text>
</comment>
<organism evidence="8 9">
    <name type="scientific">Vermiconidia calcicola</name>
    <dbReference type="NCBI Taxonomy" id="1690605"/>
    <lineage>
        <taxon>Eukaryota</taxon>
        <taxon>Fungi</taxon>
        <taxon>Dikarya</taxon>
        <taxon>Ascomycota</taxon>
        <taxon>Pezizomycotina</taxon>
        <taxon>Dothideomycetes</taxon>
        <taxon>Dothideomycetidae</taxon>
        <taxon>Mycosphaerellales</taxon>
        <taxon>Extremaceae</taxon>
        <taxon>Vermiconidia</taxon>
    </lineage>
</organism>
<dbReference type="PANTHER" id="PTHR43098">
    <property type="entry name" value="L-ORNITHINE N(5)-MONOOXYGENASE-RELATED"/>
    <property type="match status" value="1"/>
</dbReference>
<keyword evidence="4" id="KW-0274">FAD</keyword>
<evidence type="ECO:0000256" key="5">
    <source>
        <dbReference type="ARBA" id="ARBA00022857"/>
    </source>
</evidence>
<sequence>MTQDSETGSVINCDAIIVGAGLSGCSMLHRLRKLNLDARILESGTDFGGIWHWNRYCGARVDSEWPFYQLNIPEVYRDWNFSQRFSDHNEIRSYFAHLDKTLDLRKSTYFEAHVVSATRDELSNTWTVETEQGHVARCKYLILSTGLLHRIHKPIFPGSDRYQGQIHHTGAWPESLEVKGKRVGIVGTGATAVQVTQCLAKEDAHLTVLMRRPSYCIPMGQRDIGQLEQSSWKAYYKVLFKEGRESATGFPAKTLPQSAMDVSDEDRERHLEEIWARGGFNFQVANYHDIVRNEDSNRKVYDFWAKKVRQRIKDPRKRALMAPTEPPYFFGTKRVPLEQDYYECIDQDNVELVDLTKTPIKEFNETGILLDSSENRQLDLDIVVLATGFDAVTGSVTQMGLKNRDGMDIKEYWRDGIRTFLGMFVHGFPNAFMVFTPQAPTALSNGPTVIETQCDLITNAIERMEKEDIRSIEATSAAEDEWDSMIQQMNENTLYPLTNSWWNGGNIPGKKPQNLLHTAGVAVYDAQCKERLDRWIGFTVRY</sequence>
<accession>A0AAV9QLW2</accession>
<proteinExistence type="inferred from homology"/>
<dbReference type="Proteomes" id="UP001345827">
    <property type="component" value="Unassembled WGS sequence"/>
</dbReference>
<dbReference type="SUPFAM" id="SSF51905">
    <property type="entry name" value="FAD/NAD(P)-binding domain"/>
    <property type="match status" value="2"/>
</dbReference>
<gene>
    <name evidence="8" type="ORF">LTR25_001272</name>
</gene>
<keyword evidence="9" id="KW-1185">Reference proteome</keyword>
<evidence type="ECO:0000313" key="9">
    <source>
        <dbReference type="Proteomes" id="UP001345827"/>
    </source>
</evidence>
<reference evidence="8 9" key="1">
    <citation type="submission" date="2023-06" db="EMBL/GenBank/DDBJ databases">
        <title>Black Yeasts Isolated from many extreme environments.</title>
        <authorList>
            <person name="Coleine C."/>
            <person name="Stajich J.E."/>
            <person name="Selbmann L."/>
        </authorList>
    </citation>
    <scope>NUCLEOTIDE SEQUENCE [LARGE SCALE GENOMIC DNA]</scope>
    <source>
        <strain evidence="8 9">CCFEE 5887</strain>
    </source>
</reference>
<dbReference type="EMBL" id="JAXLQG010000002">
    <property type="protein sequence ID" value="KAK5543658.1"/>
    <property type="molecule type" value="Genomic_DNA"/>
</dbReference>
<keyword evidence="7" id="KW-0503">Monooxygenase</keyword>
<evidence type="ECO:0000256" key="4">
    <source>
        <dbReference type="ARBA" id="ARBA00022827"/>
    </source>
</evidence>
<evidence type="ECO:0000313" key="8">
    <source>
        <dbReference type="EMBL" id="KAK5543658.1"/>
    </source>
</evidence>
<dbReference type="Pfam" id="PF13738">
    <property type="entry name" value="Pyr_redox_3"/>
    <property type="match status" value="1"/>
</dbReference>
<dbReference type="GO" id="GO:0004497">
    <property type="term" value="F:monooxygenase activity"/>
    <property type="evidence" value="ECO:0007669"/>
    <property type="project" value="UniProtKB-KW"/>
</dbReference>
<dbReference type="AlphaFoldDB" id="A0AAV9QLW2"/>
<protein>
    <recommendedName>
        <fullName evidence="10">FAD/NAD(P)-binding domain-containing protein</fullName>
    </recommendedName>
</protein>
<dbReference type="PANTHER" id="PTHR43098:SF3">
    <property type="entry name" value="L-ORNITHINE N(5)-MONOOXYGENASE-RELATED"/>
    <property type="match status" value="1"/>
</dbReference>
<dbReference type="InterPro" id="IPR036188">
    <property type="entry name" value="FAD/NAD-bd_sf"/>
</dbReference>
<comment type="cofactor">
    <cofactor evidence="1">
        <name>FAD</name>
        <dbReference type="ChEBI" id="CHEBI:57692"/>
    </cofactor>
</comment>
<evidence type="ECO:0000256" key="2">
    <source>
        <dbReference type="ARBA" id="ARBA00010139"/>
    </source>
</evidence>
<evidence type="ECO:0000256" key="1">
    <source>
        <dbReference type="ARBA" id="ARBA00001974"/>
    </source>
</evidence>
<keyword evidence="3" id="KW-0285">Flavoprotein</keyword>